<sequence>MSKQYLQTHSVPDAAPTDIFSLAATSGHLLSASGSSHIQIHSTANTSPDEDNPYPLIQTLEGAHKLGAHHVCVSSDGKTAASAGFGGEVKVWGLDEEQQQWSEKGTIVDDMKSGEIWAIALSQDGRYLAGTTYDGRVNVWDMATLTSENKEGAAKIREFETKGSFGMSVALSSDGEFTASGHANGAVYLFNNTTGRLAHSLQGLIKPVRNVAFSPACKFLAAGGDAKVIALYDVKNGEQVANLIGSGSWIMSLDWSDSGEYLLSGAYDGKAKVWSVERRECVATQTESDKTLWTVKWLPKTAATRNETFVTAGANKSLSFYREASGG</sequence>
<feature type="repeat" description="WD" evidence="3">
    <location>
        <begin position="109"/>
        <end position="150"/>
    </location>
</feature>
<evidence type="ECO:0000256" key="3">
    <source>
        <dbReference type="PROSITE-ProRule" id="PRU00221"/>
    </source>
</evidence>
<protein>
    <recommendedName>
        <fullName evidence="6">WD40 repeat-like protein</fullName>
    </recommendedName>
</protein>
<comment type="caution">
    <text evidence="4">The sequence shown here is derived from an EMBL/GenBank/DDBJ whole genome shotgun (WGS) entry which is preliminary data.</text>
</comment>
<evidence type="ECO:0000313" key="4">
    <source>
        <dbReference type="EMBL" id="KAL1302124.1"/>
    </source>
</evidence>
<dbReference type="SUPFAM" id="SSF50978">
    <property type="entry name" value="WD40 repeat-like"/>
    <property type="match status" value="1"/>
</dbReference>
<keyword evidence="2" id="KW-0677">Repeat</keyword>
<dbReference type="InterPro" id="IPR019775">
    <property type="entry name" value="WD40_repeat_CS"/>
</dbReference>
<proteinExistence type="predicted"/>
<reference evidence="4 5" key="1">
    <citation type="submission" date="2024-07" db="EMBL/GenBank/DDBJ databases">
        <title>Draft sequence of the Neodothiora populina.</title>
        <authorList>
            <person name="Drown D.D."/>
            <person name="Schuette U.S."/>
            <person name="Buechlein A.B."/>
            <person name="Rusch D.R."/>
            <person name="Winton L.W."/>
            <person name="Adams G.A."/>
        </authorList>
    </citation>
    <scope>NUCLEOTIDE SEQUENCE [LARGE SCALE GENOMIC DNA]</scope>
    <source>
        <strain evidence="4 5">CPC 39397</strain>
    </source>
</reference>
<dbReference type="InterPro" id="IPR036322">
    <property type="entry name" value="WD40_repeat_dom_sf"/>
</dbReference>
<dbReference type="GeneID" id="95976260"/>
<dbReference type="InterPro" id="IPR015943">
    <property type="entry name" value="WD40/YVTN_repeat-like_dom_sf"/>
</dbReference>
<dbReference type="RefSeq" id="XP_069198400.1">
    <property type="nucleotide sequence ID" value="XM_069341892.1"/>
</dbReference>
<dbReference type="Gene3D" id="2.130.10.10">
    <property type="entry name" value="YVTN repeat-like/Quinoprotein amine dehydrogenase"/>
    <property type="match status" value="1"/>
</dbReference>
<name>A0ABR3P7M4_9PEZI</name>
<feature type="repeat" description="WD" evidence="3">
    <location>
        <begin position="201"/>
        <end position="242"/>
    </location>
</feature>
<evidence type="ECO:0008006" key="6">
    <source>
        <dbReference type="Google" id="ProtNLM"/>
    </source>
</evidence>
<dbReference type="CDD" id="cd00200">
    <property type="entry name" value="WD40"/>
    <property type="match status" value="1"/>
</dbReference>
<gene>
    <name evidence="4" type="ORF">AAFC00_002558</name>
</gene>
<keyword evidence="1 3" id="KW-0853">WD repeat</keyword>
<dbReference type="SMART" id="SM00320">
    <property type="entry name" value="WD40"/>
    <property type="match status" value="7"/>
</dbReference>
<accession>A0ABR3P7M4</accession>
<dbReference type="PROSITE" id="PS00678">
    <property type="entry name" value="WD_REPEATS_1"/>
    <property type="match status" value="1"/>
</dbReference>
<dbReference type="PROSITE" id="PS50082">
    <property type="entry name" value="WD_REPEATS_2"/>
    <property type="match status" value="3"/>
</dbReference>
<evidence type="ECO:0000256" key="1">
    <source>
        <dbReference type="ARBA" id="ARBA00022574"/>
    </source>
</evidence>
<feature type="repeat" description="WD" evidence="3">
    <location>
        <begin position="243"/>
        <end position="284"/>
    </location>
</feature>
<dbReference type="Proteomes" id="UP001562354">
    <property type="component" value="Unassembled WGS sequence"/>
</dbReference>
<evidence type="ECO:0000256" key="2">
    <source>
        <dbReference type="ARBA" id="ARBA00022737"/>
    </source>
</evidence>
<dbReference type="EMBL" id="JBFMKM010000012">
    <property type="protein sequence ID" value="KAL1302124.1"/>
    <property type="molecule type" value="Genomic_DNA"/>
</dbReference>
<dbReference type="PANTHER" id="PTHR44090">
    <property type="entry name" value="WD REPEAT-CONTAINING PROTEIN 61"/>
    <property type="match status" value="1"/>
</dbReference>
<evidence type="ECO:0000313" key="5">
    <source>
        <dbReference type="Proteomes" id="UP001562354"/>
    </source>
</evidence>
<dbReference type="InterPro" id="IPR051510">
    <property type="entry name" value="SKI8"/>
</dbReference>
<dbReference type="PANTHER" id="PTHR44090:SF1">
    <property type="entry name" value="SUPERKILLER COMPLEX PROTEIN 8"/>
    <property type="match status" value="1"/>
</dbReference>
<organism evidence="4 5">
    <name type="scientific">Neodothiora populina</name>
    <dbReference type="NCBI Taxonomy" id="2781224"/>
    <lineage>
        <taxon>Eukaryota</taxon>
        <taxon>Fungi</taxon>
        <taxon>Dikarya</taxon>
        <taxon>Ascomycota</taxon>
        <taxon>Pezizomycotina</taxon>
        <taxon>Dothideomycetes</taxon>
        <taxon>Dothideomycetidae</taxon>
        <taxon>Dothideales</taxon>
        <taxon>Dothioraceae</taxon>
        <taxon>Neodothiora</taxon>
    </lineage>
</organism>
<keyword evidence="5" id="KW-1185">Reference proteome</keyword>
<dbReference type="PROSITE" id="PS50294">
    <property type="entry name" value="WD_REPEATS_REGION"/>
    <property type="match status" value="1"/>
</dbReference>
<dbReference type="Pfam" id="PF00400">
    <property type="entry name" value="WD40"/>
    <property type="match status" value="4"/>
</dbReference>
<dbReference type="InterPro" id="IPR001680">
    <property type="entry name" value="WD40_rpt"/>
</dbReference>